<reference evidence="2" key="6">
    <citation type="journal article" date="1998" name="J. Bacteriol.">
        <title>Campylobacter fetus surface layer proteins are transported by a type I secretion system.</title>
        <authorList>
            <person name="Thompson S.A."/>
            <person name="Shedd O.L."/>
            <person name="Ray K.C."/>
            <person name="Beins M.H."/>
            <person name="Jorgensen J.P."/>
            <person name="Blaser M.J."/>
        </authorList>
    </citation>
    <scope>NUCLEOTIDE SEQUENCE</scope>
    <source>
        <strain evidence="2">23D</strain>
    </source>
</reference>
<keyword evidence="1" id="KW-1133">Transmembrane helix</keyword>
<reference evidence="2" key="4">
    <citation type="journal article" date="1993" name="Proc. Natl. Acad. Sci. U.S.A.">
        <title>Rearrangement of sapA homologs with conserved and variable regions in Campylobacter fetus.</title>
        <authorList>
            <person name="Tummuru M.K."/>
            <person name="Blaser M.J."/>
        </authorList>
    </citation>
    <scope>NUCLEOTIDE SEQUENCE</scope>
    <source>
        <strain evidence="2">23D</strain>
    </source>
</reference>
<proteinExistence type="predicted"/>
<evidence type="ECO:0000256" key="1">
    <source>
        <dbReference type="SAM" id="Phobius"/>
    </source>
</evidence>
<reference evidence="2" key="7">
    <citation type="journal article" date="2003" name="Mol. Microbiol.">
        <title>Structure and genotypic plasticity of the Campylobacter fetus sap locus.</title>
        <authorList>
            <person name="Tu Z.C."/>
            <person name="Wassenaar T.M."/>
            <person name="Thompson S.A."/>
            <person name="Blaser M.J."/>
        </authorList>
    </citation>
    <scope>NUCLEOTIDE SEQUENCE</scope>
    <source>
        <strain evidence="2">23D</strain>
    </source>
</reference>
<reference evidence="2" key="5">
    <citation type="journal article" date="1995" name="J. Bacteriol.">
        <title>A lipopolysaccharide-binding domain of the Campylobacter fetus S-layer protein resides within the conserved N terminus of a family of silent and divergent homologs.</title>
        <authorList>
            <person name="Dworkin J."/>
            <person name="Tummuru M.K."/>
            <person name="Blaser M.J."/>
        </authorList>
    </citation>
    <scope>NUCLEOTIDE SEQUENCE</scope>
    <source>
        <strain evidence="2">23D</strain>
    </source>
</reference>
<dbReference type="AlphaFoldDB" id="Q841Y7"/>
<reference evidence="2" key="1">
    <citation type="journal article" date="1990" name="J. Biol. Chem.">
        <title>Surface array protein of Campylobacter fetus. Cloning and gene structure.</title>
        <authorList>
            <person name="Blaser M.J."/>
            <person name="Gotschlich E.C."/>
        </authorList>
    </citation>
    <scope>NUCLEOTIDE SEQUENCE</scope>
    <source>
        <strain evidence="2">23D</strain>
    </source>
</reference>
<dbReference type="PRINTS" id="PR00313">
    <property type="entry name" value="CABNDNGRPT"/>
</dbReference>
<reference evidence="2" key="3">
    <citation type="journal article" date="1992" name="J. Bacteriol.">
        <title>Characterization of the Campylobacter fetus sapA promoter: evidence that the sapA promoter is deleted in spontaneous mutant strains.</title>
        <authorList>
            <person name="Tummuru M.K."/>
            <person name="Blaser M.J."/>
        </authorList>
    </citation>
    <scope>NUCLEOTIDE SEQUENCE</scope>
    <source>
        <strain evidence="2">23D</strain>
    </source>
</reference>
<keyword evidence="1" id="KW-0472">Membrane</keyword>
<organism evidence="2">
    <name type="scientific">Campylobacter fetus</name>
    <dbReference type="NCBI Taxonomy" id="196"/>
    <lineage>
        <taxon>Bacteria</taxon>
        <taxon>Pseudomonadati</taxon>
        <taxon>Campylobacterota</taxon>
        <taxon>Epsilonproteobacteria</taxon>
        <taxon>Campylobacterales</taxon>
        <taxon>Campylobacteraceae</taxon>
        <taxon>Campylobacter</taxon>
    </lineage>
</organism>
<reference evidence="2" key="2">
    <citation type="journal article" date="1990" name="J. Biol. Chem.">
        <authorList>
            <person name="Blaser M.J."/>
            <person name="Gotschlich E.C."/>
        </authorList>
    </citation>
    <scope>NUCLEOTIDE SEQUENCE</scope>
    <source>
        <strain evidence="2">23D</strain>
    </source>
</reference>
<dbReference type="EMBL" id="AY211269">
    <property type="protein sequence ID" value="AAO64214.1"/>
    <property type="molecule type" value="Genomic_DNA"/>
</dbReference>
<gene>
    <name evidence="2" type="primary">sapAp8</name>
</gene>
<keyword evidence="1" id="KW-0812">Transmembrane</keyword>
<protein>
    <submittedName>
        <fullName evidence="2">Surface array protein</fullName>
    </submittedName>
</protein>
<evidence type="ECO:0000313" key="2">
    <source>
        <dbReference type="EMBL" id="AAO64214.1"/>
    </source>
</evidence>
<sequence length="811" mass="88153">MKYKLFIFASLFILFFTFTNYVIVYLYIFDLRSNGVFSFKNFLLETTTNYNRIIIDSGSNSVHAIDSTMFEKAFGKLTINISDNAGYPLQDKLARLQKFTHKGDIVLLPLEYYYYMDENPPPKIYFDNIFGSLHFYFDSLNLAHKIQFILNSPPSSLLKAIFTKSQKFDDSIRSTNEFLNGKRGDYEFVQKSKPVKELEYMSCEEYIFGSEMSISPDRLSNKFKKNIKFIKQIENRNGVKFVFTYPAVAGNECYNGKLKDNFLIFNRALRKFIDENGLAFVGSPYAFPYIQMDNSYYHILPKAKQIHTQNLINYIKNSPYKDIFLRYIYQYNTLRSTLPITLNAGDASTSVKAGDIAADSVNVDLSKVLGTTTVGKITSDNIIYKASELSADTEGKIALASKGNIQNFKAEVTGSLGDDKIELTPQLLLHSGTLSGDLGGRNRYCRYKWKLQQYTRLKTVNLSGLTNYATSTTKLKAAANDTLTFNGGSGDDSVEVSGTAIASLKVIGDFGGGNLDKLTLGTNTTAITGADSAVTIDITKVTNVDSTEINFTNTATDMSSNALTIKGSESNDQVTLKLAAATTKVKVDGDLGDGNDTFVFNIGAATNTAITDIDLIGLKGVEVGLHGADAATAFDFSGYTGLTTFNATTGADNIKLGTLTESAVVNLGSGDDKIETGAFTASKTLKIAGGEGNDTVYIKASVIVTVGTPEFVEITDFSAGDKITFGAAIAYENKGIGQGDTLKAAAETILGTSDTANTVTALRQYDTYLLYNAAGGSTATLTTSDLIVKLSGTTVNLDSLATSTNDIVFAS</sequence>
<feature type="transmembrane region" description="Helical" evidence="1">
    <location>
        <begin position="5"/>
        <end position="28"/>
    </location>
</feature>
<name>Q841Y7_CAMFE</name>
<accession>Q841Y7</accession>